<keyword evidence="3" id="KW-1185">Reference proteome</keyword>
<dbReference type="RefSeq" id="XP_018695464.1">
    <property type="nucleotide sequence ID" value="XM_018835814.1"/>
</dbReference>
<dbReference type="AlphaFoldDB" id="A0A178ZQN5"/>
<evidence type="ECO:0000256" key="1">
    <source>
        <dbReference type="SAM" id="MobiDB-lite"/>
    </source>
</evidence>
<sequence>MAQSSEMTRARLNGAGTTANPRKRNVARFDPDMTIGTPGNGGPVAKKPRISVSVGDKSNFSITPFLNRTLSILPETPAEDEAEEQRDDNASASQRVDGSVEDEDGDEMPIIIQRTREELPPAKKPTAPAAKRKGGQHLKERTNSKTNKTVKNSRPGKVIEEDSDVESDRENTRNSEGHKTNEETTEPAGTDPTTQEATRPLRKPKTLAKRANIFDEEDSAPAPKIRILGGGLPVKGDVLGRINLKPKVGRGKPLTEFSPLKKDRRAGNVTE</sequence>
<organism evidence="2 3">
    <name type="scientific">Fonsecaea erecta</name>
    <dbReference type="NCBI Taxonomy" id="1367422"/>
    <lineage>
        <taxon>Eukaryota</taxon>
        <taxon>Fungi</taxon>
        <taxon>Dikarya</taxon>
        <taxon>Ascomycota</taxon>
        <taxon>Pezizomycotina</taxon>
        <taxon>Eurotiomycetes</taxon>
        <taxon>Chaetothyriomycetidae</taxon>
        <taxon>Chaetothyriales</taxon>
        <taxon>Herpotrichiellaceae</taxon>
        <taxon>Fonsecaea</taxon>
    </lineage>
</organism>
<evidence type="ECO:0000313" key="2">
    <source>
        <dbReference type="EMBL" id="OAP62097.1"/>
    </source>
</evidence>
<proteinExistence type="predicted"/>
<reference evidence="2 3" key="1">
    <citation type="submission" date="2016-04" db="EMBL/GenBank/DDBJ databases">
        <title>Draft genome of Fonsecaea erecta CBS 125763.</title>
        <authorList>
            <person name="Weiss V.A."/>
            <person name="Vicente V.A."/>
            <person name="Raittz R.T."/>
            <person name="Moreno L.F."/>
            <person name="De Souza E.M."/>
            <person name="Pedrosa F.O."/>
            <person name="Steffens M.B."/>
            <person name="Faoro H."/>
            <person name="Tadra-Sfeir M.Z."/>
            <person name="Najafzadeh M.J."/>
            <person name="Felipe M.S."/>
            <person name="Teixeira M."/>
            <person name="Sun J."/>
            <person name="Xi L."/>
            <person name="Gomes R."/>
            <person name="De Azevedo C.M."/>
            <person name="Salgado C.G."/>
            <person name="Da Silva M.B."/>
            <person name="Nascimento M.F."/>
            <person name="Queiroz-Telles F."/>
            <person name="Attili D.S."/>
            <person name="Gorbushina A."/>
        </authorList>
    </citation>
    <scope>NUCLEOTIDE SEQUENCE [LARGE SCALE GENOMIC DNA]</scope>
    <source>
        <strain evidence="2 3">CBS 125763</strain>
    </source>
</reference>
<feature type="compositionally biased region" description="Basic and acidic residues" evidence="1">
    <location>
        <begin position="166"/>
        <end position="182"/>
    </location>
</feature>
<dbReference type="OrthoDB" id="20105at2759"/>
<dbReference type="Proteomes" id="UP000078343">
    <property type="component" value="Unassembled WGS sequence"/>
</dbReference>
<dbReference type="EMBL" id="LVYI01000003">
    <property type="protein sequence ID" value="OAP62097.1"/>
    <property type="molecule type" value="Genomic_DNA"/>
</dbReference>
<comment type="caution">
    <text evidence="2">The sequence shown here is derived from an EMBL/GenBank/DDBJ whole genome shotgun (WGS) entry which is preliminary data.</text>
</comment>
<feature type="compositionally biased region" description="Acidic residues" evidence="1">
    <location>
        <begin position="77"/>
        <end position="86"/>
    </location>
</feature>
<accession>A0A178ZQN5</accession>
<dbReference type="STRING" id="1367422.A0A178ZQN5"/>
<feature type="compositionally biased region" description="Polar residues" evidence="1">
    <location>
        <begin position="56"/>
        <end position="70"/>
    </location>
</feature>
<dbReference type="GeneID" id="30008469"/>
<feature type="region of interest" description="Disordered" evidence="1">
    <location>
        <begin position="1"/>
        <end position="223"/>
    </location>
</feature>
<gene>
    <name evidence="2" type="ORF">AYL99_04300</name>
</gene>
<protein>
    <submittedName>
        <fullName evidence="2">Uncharacterized protein</fullName>
    </submittedName>
</protein>
<feature type="region of interest" description="Disordered" evidence="1">
    <location>
        <begin position="248"/>
        <end position="271"/>
    </location>
</feature>
<evidence type="ECO:0000313" key="3">
    <source>
        <dbReference type="Proteomes" id="UP000078343"/>
    </source>
</evidence>
<name>A0A178ZQN5_9EURO</name>